<dbReference type="GO" id="GO:0016157">
    <property type="term" value="F:sucrose synthase activity"/>
    <property type="evidence" value="ECO:0007669"/>
    <property type="project" value="UniProtKB-EC"/>
</dbReference>
<comment type="catalytic activity">
    <reaction evidence="5">
        <text>an NDP-alpha-D-glucose + D-fructose = a ribonucleoside 5'-diphosphate + sucrose + H(+)</text>
        <dbReference type="Rhea" id="RHEA:16241"/>
        <dbReference type="ChEBI" id="CHEBI:15378"/>
        <dbReference type="ChEBI" id="CHEBI:17992"/>
        <dbReference type="ChEBI" id="CHEBI:37721"/>
        <dbReference type="ChEBI" id="CHEBI:57930"/>
        <dbReference type="ChEBI" id="CHEBI:76533"/>
        <dbReference type="EC" id="2.4.1.13"/>
    </reaction>
</comment>
<evidence type="ECO:0000256" key="3">
    <source>
        <dbReference type="ARBA" id="ARBA00022676"/>
    </source>
</evidence>
<dbReference type="Proteomes" id="UP000631114">
    <property type="component" value="Unassembled WGS sequence"/>
</dbReference>
<protein>
    <recommendedName>
        <fullName evidence="2">sucrose synthase</fullName>
        <ecNumber evidence="2">2.4.1.13</ecNumber>
    </recommendedName>
</protein>
<evidence type="ECO:0000256" key="2">
    <source>
        <dbReference type="ARBA" id="ARBA00012540"/>
    </source>
</evidence>
<evidence type="ECO:0000256" key="1">
    <source>
        <dbReference type="ARBA" id="ARBA00005894"/>
    </source>
</evidence>
<dbReference type="Pfam" id="PF00862">
    <property type="entry name" value="GT-B_Sucrose_synth"/>
    <property type="match status" value="1"/>
</dbReference>
<dbReference type="OrthoDB" id="1721603at2759"/>
<dbReference type="GO" id="GO:0005985">
    <property type="term" value="P:sucrose metabolic process"/>
    <property type="evidence" value="ECO:0007669"/>
    <property type="project" value="InterPro"/>
</dbReference>
<dbReference type="InterPro" id="IPR012820">
    <property type="entry name" value="Sucrose_synthase_pln/cyn"/>
</dbReference>
<evidence type="ECO:0000256" key="5">
    <source>
        <dbReference type="ARBA" id="ARBA00049030"/>
    </source>
</evidence>
<keyword evidence="8" id="KW-1185">Reference proteome</keyword>
<dbReference type="Gene3D" id="3.40.50.2000">
    <property type="entry name" value="Glycogen Phosphorylase B"/>
    <property type="match status" value="1"/>
</dbReference>
<reference evidence="7 8" key="1">
    <citation type="submission" date="2020-10" db="EMBL/GenBank/DDBJ databases">
        <title>The Coptis chinensis genome and diversification of protoberbering-type alkaloids.</title>
        <authorList>
            <person name="Wang B."/>
            <person name="Shu S."/>
            <person name="Song C."/>
            <person name="Liu Y."/>
        </authorList>
    </citation>
    <scope>NUCLEOTIDE SEQUENCE [LARGE SCALE GENOMIC DNA]</scope>
    <source>
        <strain evidence="7">HL-2020</strain>
        <tissue evidence="7">Leaf</tissue>
    </source>
</reference>
<evidence type="ECO:0000256" key="4">
    <source>
        <dbReference type="ARBA" id="ARBA00022679"/>
    </source>
</evidence>
<organism evidence="7 8">
    <name type="scientific">Coptis chinensis</name>
    <dbReference type="NCBI Taxonomy" id="261450"/>
    <lineage>
        <taxon>Eukaryota</taxon>
        <taxon>Viridiplantae</taxon>
        <taxon>Streptophyta</taxon>
        <taxon>Embryophyta</taxon>
        <taxon>Tracheophyta</taxon>
        <taxon>Spermatophyta</taxon>
        <taxon>Magnoliopsida</taxon>
        <taxon>Ranunculales</taxon>
        <taxon>Ranunculaceae</taxon>
        <taxon>Coptidoideae</taxon>
        <taxon>Coptis</taxon>
    </lineage>
</organism>
<gene>
    <name evidence="7" type="ORF">IFM89_035035</name>
</gene>
<feature type="domain" description="Sucrose synthase first GT-B" evidence="6">
    <location>
        <begin position="1"/>
        <end position="169"/>
    </location>
</feature>
<proteinExistence type="inferred from homology"/>
<accession>A0A835HAE0</accession>
<dbReference type="AlphaFoldDB" id="A0A835HAE0"/>
<keyword evidence="4" id="KW-0808">Transferase</keyword>
<name>A0A835HAE0_9MAGN</name>
<dbReference type="PANTHER" id="PTHR45839">
    <property type="match status" value="1"/>
</dbReference>
<evidence type="ECO:0000259" key="6">
    <source>
        <dbReference type="Pfam" id="PF00862"/>
    </source>
</evidence>
<keyword evidence="3" id="KW-0328">Glycosyltransferase</keyword>
<dbReference type="PANTHER" id="PTHR45839:SF7">
    <property type="entry name" value="SUCROSE SYNTHASE 1"/>
    <property type="match status" value="1"/>
</dbReference>
<feature type="non-terminal residue" evidence="7">
    <location>
        <position position="204"/>
    </location>
</feature>
<sequence length="204" mass="24167">MLLRIKQQGLDIVPRILIVKRLLPDAVGATCNQRLEKVYGTEHSHILRVPFRTKKGILRKWISRIEVWPYLETFTEVRLSFMLILSSHTGNWRRIIGSSKPFSHCRFMHSKKLIFLVCIFLQCTIAHALEKTKYPNSDIYWKNFEEKYHFSCQFTAYLYAMNHTDFIILVHSRRLLEARTLLDSVRSLLISSLFVPPCWHHIHT</sequence>
<evidence type="ECO:0000313" key="7">
    <source>
        <dbReference type="EMBL" id="KAF9594874.1"/>
    </source>
</evidence>
<dbReference type="InterPro" id="IPR000368">
    <property type="entry name" value="Sucrose_synth_GT-B1"/>
</dbReference>
<comment type="similarity">
    <text evidence="1">Belongs to the glycosyltransferase 1 family. Plant sucrose synthase subfamily.</text>
</comment>
<dbReference type="EC" id="2.4.1.13" evidence="2"/>
<comment type="caution">
    <text evidence="7">The sequence shown here is derived from an EMBL/GenBank/DDBJ whole genome shotgun (WGS) entry which is preliminary data.</text>
</comment>
<dbReference type="EMBL" id="JADFTS010000008">
    <property type="protein sequence ID" value="KAF9594874.1"/>
    <property type="molecule type" value="Genomic_DNA"/>
</dbReference>
<evidence type="ECO:0000313" key="8">
    <source>
        <dbReference type="Proteomes" id="UP000631114"/>
    </source>
</evidence>